<evidence type="ECO:0000313" key="2">
    <source>
        <dbReference type="Proteomes" id="UP000439903"/>
    </source>
</evidence>
<dbReference type="AlphaFoldDB" id="A0A8H4ARJ5"/>
<organism evidence="1 2">
    <name type="scientific">Gigaspora margarita</name>
    <dbReference type="NCBI Taxonomy" id="4874"/>
    <lineage>
        <taxon>Eukaryota</taxon>
        <taxon>Fungi</taxon>
        <taxon>Fungi incertae sedis</taxon>
        <taxon>Mucoromycota</taxon>
        <taxon>Glomeromycotina</taxon>
        <taxon>Glomeromycetes</taxon>
        <taxon>Diversisporales</taxon>
        <taxon>Gigasporaceae</taxon>
        <taxon>Gigaspora</taxon>
    </lineage>
</organism>
<sequence>MKVAHENRIQQLLKRQNSDLSFYKLALSSQEQEEMSSPSVSQDLIEETEKIEEVPDTPASDENEYIFKPRVRNPVLNRFISFNIDYKNTAVEELDDNFSETSTESNKISDNNDNAFKDYSALDFEIP</sequence>
<proteinExistence type="predicted"/>
<evidence type="ECO:0000313" key="1">
    <source>
        <dbReference type="EMBL" id="KAF0525579.1"/>
    </source>
</evidence>
<dbReference type="Proteomes" id="UP000439903">
    <property type="component" value="Unassembled WGS sequence"/>
</dbReference>
<comment type="caution">
    <text evidence="1">The sequence shown here is derived from an EMBL/GenBank/DDBJ whole genome shotgun (WGS) entry which is preliminary data.</text>
</comment>
<reference evidence="1 2" key="1">
    <citation type="journal article" date="2019" name="Environ. Microbiol.">
        <title>At the nexus of three kingdoms: the genome of the mycorrhizal fungus Gigaspora margarita provides insights into plant, endobacterial and fungal interactions.</title>
        <authorList>
            <person name="Venice F."/>
            <person name="Ghignone S."/>
            <person name="Salvioli di Fossalunga A."/>
            <person name="Amselem J."/>
            <person name="Novero M."/>
            <person name="Xianan X."/>
            <person name="Sedzielewska Toro K."/>
            <person name="Morin E."/>
            <person name="Lipzen A."/>
            <person name="Grigoriev I.V."/>
            <person name="Henrissat B."/>
            <person name="Martin F.M."/>
            <person name="Bonfante P."/>
        </authorList>
    </citation>
    <scope>NUCLEOTIDE SEQUENCE [LARGE SCALE GENOMIC DNA]</scope>
    <source>
        <strain evidence="1 2">BEG34</strain>
    </source>
</reference>
<dbReference type="EMBL" id="WTPW01000298">
    <property type="protein sequence ID" value="KAF0525579.1"/>
    <property type="molecule type" value="Genomic_DNA"/>
</dbReference>
<keyword evidence="2" id="KW-1185">Reference proteome</keyword>
<accession>A0A8H4ARJ5</accession>
<protein>
    <submittedName>
        <fullName evidence="1">Uncharacterized protein</fullName>
    </submittedName>
</protein>
<gene>
    <name evidence="1" type="ORF">F8M41_014456</name>
</gene>
<name>A0A8H4ARJ5_GIGMA</name>